<dbReference type="GO" id="GO:0007165">
    <property type="term" value="P:signal transduction"/>
    <property type="evidence" value="ECO:0007669"/>
    <property type="project" value="InterPro"/>
</dbReference>
<dbReference type="Proteomes" id="UP000887566">
    <property type="component" value="Unplaced"/>
</dbReference>
<dbReference type="PANTHER" id="PTHR11801">
    <property type="entry name" value="SIGNAL TRANSDUCER AND ACTIVATOR OF TRANSCRIPTION"/>
    <property type="match status" value="1"/>
</dbReference>
<name>A0A914XC89_9BILA</name>
<dbReference type="GO" id="GO:0003700">
    <property type="term" value="F:DNA-binding transcription factor activity"/>
    <property type="evidence" value="ECO:0007669"/>
    <property type="project" value="InterPro"/>
</dbReference>
<dbReference type="AlphaFoldDB" id="A0A914XC89"/>
<evidence type="ECO:0000313" key="2">
    <source>
        <dbReference type="Proteomes" id="UP000887566"/>
    </source>
</evidence>
<evidence type="ECO:0000313" key="3">
    <source>
        <dbReference type="WBParaSite" id="PSAMB.scaffold699size43517.g8024.t1"/>
    </source>
</evidence>
<sequence length="836" mass="94882">MSMETFQKLLYDMFCMWHDVRRHYDPPLIEDPQQKMQKVRNMIGKFLNEVDARIGRMTPLIEGAAENDWTQEQFEEWAMLTWNVLCVTSRLQTALYTNDASRSFVSSDDKHVLMKLNEALVQLVNLARSIRPPPDVAEDDPGYQKFFQLFSQTLHTLHQFYVELKSDTKEGESADEFVMKLHTFAEMELRPCIDSFKEFCNSRCVGLWRNVRAVQIQRMVDYQPLPDEPVDQLVAFYSNMVYTLAIIAARLQGVRYEALTGKGVFARFFDPVQPLSEMVFSALELLMSDCVLATEPSTNAILVTNNLFAMNCGALARGVVFRDFDVQVVSEEIASQIQAEMKRQKMLQQPTTIGEFSSAALLAMKPTTGVKRCNSSGEGGTANTAHKKSDVNSKDVVTIYPVFNAKYKFWAASYPHLLCTTRQKGRHSTSHQDLSPGALNDFKTGQIGKRPIFYFHIQATIFSPSGRFATAHTLSLPFTIATRRNQDCQVQRMMSSYTATCFWIYGTNIQDGLLLNWTDTGMHWDHFKHLYSLHFKVNADVSRGLVDRDFVLLQYKLQCQDCAPGGVNGLSWKRGTQHLITFKNALCPHLRYECGTTNVRFSVWRGMLELLQIFQDSRTNVRQMWENELLLGLLEFEQVAELLKPHESALIMRLSFVTGGSICITVRSNAHALGPGATAPMHLEPLDLKRLQAKSLMEYLRDIAIAEKVKYILNAKLELVKLSEVLEQFNLRANTNGVDITSRDILSNVTHTGDIDAMQHIRFTALRIAVVTCKVKPPSSDNSIELEQEVPRKLSNGYLTPTGNIDFVDELAHLMAKYGKTKQDAIDAINNLPTYI</sequence>
<keyword evidence="2" id="KW-1185">Reference proteome</keyword>
<accession>A0A914XC89</accession>
<proteinExistence type="predicted"/>
<organism evidence="2 3">
    <name type="scientific">Plectus sambesii</name>
    <dbReference type="NCBI Taxonomy" id="2011161"/>
    <lineage>
        <taxon>Eukaryota</taxon>
        <taxon>Metazoa</taxon>
        <taxon>Ecdysozoa</taxon>
        <taxon>Nematoda</taxon>
        <taxon>Chromadorea</taxon>
        <taxon>Plectida</taxon>
        <taxon>Plectina</taxon>
        <taxon>Plectoidea</taxon>
        <taxon>Plectidae</taxon>
        <taxon>Plectus</taxon>
    </lineage>
</organism>
<keyword evidence="1" id="KW-0727">SH2 domain</keyword>
<dbReference type="WBParaSite" id="PSAMB.scaffold699size43517.g8024.t1">
    <property type="protein sequence ID" value="PSAMB.scaffold699size43517.g8024.t1"/>
    <property type="gene ID" value="PSAMB.scaffold699size43517.g8024"/>
</dbReference>
<protein>
    <submittedName>
        <fullName evidence="3">Uncharacterized protein</fullName>
    </submittedName>
</protein>
<dbReference type="InterPro" id="IPR001217">
    <property type="entry name" value="STAT"/>
</dbReference>
<reference evidence="3" key="1">
    <citation type="submission" date="2022-11" db="UniProtKB">
        <authorList>
            <consortium name="WormBaseParasite"/>
        </authorList>
    </citation>
    <scope>IDENTIFICATION</scope>
</reference>
<evidence type="ECO:0000256" key="1">
    <source>
        <dbReference type="ARBA" id="ARBA00022999"/>
    </source>
</evidence>